<protein>
    <submittedName>
        <fullName evidence="2">Uncharacterized protein</fullName>
    </submittedName>
</protein>
<feature type="transmembrane region" description="Helical" evidence="1">
    <location>
        <begin position="36"/>
        <end position="56"/>
    </location>
</feature>
<gene>
    <name evidence="2" type="ORF">AALB_3099</name>
</gene>
<keyword evidence="1" id="KW-0472">Membrane</keyword>
<comment type="caution">
    <text evidence="2">The sequence shown here is derived from an EMBL/GenBank/DDBJ whole genome shotgun (WGS) entry which is preliminary data.</text>
</comment>
<evidence type="ECO:0000313" key="2">
    <source>
        <dbReference type="EMBL" id="GAD03019.1"/>
    </source>
</evidence>
<evidence type="ECO:0000313" key="3">
    <source>
        <dbReference type="Proteomes" id="UP000014461"/>
    </source>
</evidence>
<organism evidence="2 3">
    <name type="scientific">Agarivorans albus MKT 106</name>
    <dbReference type="NCBI Taxonomy" id="1331007"/>
    <lineage>
        <taxon>Bacteria</taxon>
        <taxon>Pseudomonadati</taxon>
        <taxon>Pseudomonadota</taxon>
        <taxon>Gammaproteobacteria</taxon>
        <taxon>Alteromonadales</taxon>
        <taxon>Alteromonadaceae</taxon>
        <taxon>Agarivorans</taxon>
    </lineage>
</organism>
<reference evidence="2" key="1">
    <citation type="journal article" date="2013" name="Genome Announc.">
        <title>Draft Genome Sequence of Agarivorans albus Strain MKT 106T, an Agarolytic Marine Bacterium.</title>
        <authorList>
            <person name="Yasuike M."/>
            <person name="Nakamura Y."/>
            <person name="Kai W."/>
            <person name="Fujiwara A."/>
            <person name="Fukui Y."/>
            <person name="Satomi M."/>
            <person name="Sano M."/>
        </authorList>
    </citation>
    <scope>NUCLEOTIDE SEQUENCE [LARGE SCALE GENOMIC DNA]</scope>
</reference>
<accession>R9PNT9</accession>
<dbReference type="AlphaFoldDB" id="R9PNT9"/>
<keyword evidence="1" id="KW-1133">Transmembrane helix</keyword>
<keyword evidence="3" id="KW-1185">Reference proteome</keyword>
<keyword evidence="1" id="KW-0812">Transmembrane</keyword>
<dbReference type="Proteomes" id="UP000014461">
    <property type="component" value="Unassembled WGS sequence"/>
</dbReference>
<name>R9PNT9_AGAAL</name>
<sequence>MLKVAAVANEEDSARTTKQSDFFSALPLTSVLFESVHLSIGFITHFLIFKTLLLIVKLH</sequence>
<proteinExistence type="predicted"/>
<dbReference type="EMBL" id="BARX01000022">
    <property type="protein sequence ID" value="GAD03019.1"/>
    <property type="molecule type" value="Genomic_DNA"/>
</dbReference>
<evidence type="ECO:0000256" key="1">
    <source>
        <dbReference type="SAM" id="Phobius"/>
    </source>
</evidence>